<feature type="chain" id="PRO_5008538532" description="AB hydrolase-1 domain-containing protein" evidence="4">
    <location>
        <begin position="23"/>
        <end position="499"/>
    </location>
</feature>
<keyword evidence="3" id="KW-0378">Hydrolase</keyword>
<dbReference type="SUPFAM" id="SSF53474">
    <property type="entry name" value="alpha/beta-Hydrolases"/>
    <property type="match status" value="1"/>
</dbReference>
<evidence type="ECO:0000313" key="7">
    <source>
        <dbReference type="EMBL" id="ANZ41269.1"/>
    </source>
</evidence>
<gene>
    <name evidence="7" type="ORF">BBK82_40180</name>
</gene>
<keyword evidence="2 4" id="KW-0732">Signal</keyword>
<evidence type="ECO:0000256" key="1">
    <source>
        <dbReference type="ARBA" id="ARBA00010088"/>
    </source>
</evidence>
<evidence type="ECO:0000256" key="2">
    <source>
        <dbReference type="ARBA" id="ARBA00022729"/>
    </source>
</evidence>
<dbReference type="PANTHER" id="PTHR43248">
    <property type="entry name" value="2-SUCCINYL-6-HYDROXY-2,4-CYCLOHEXADIENE-1-CARBOXYLATE SYNTHASE"/>
    <property type="match status" value="1"/>
</dbReference>
<evidence type="ECO:0000256" key="3">
    <source>
        <dbReference type="ARBA" id="ARBA00022801"/>
    </source>
</evidence>
<evidence type="ECO:0008006" key="9">
    <source>
        <dbReference type="Google" id="ProtNLM"/>
    </source>
</evidence>
<dbReference type="InterPro" id="IPR000073">
    <property type="entry name" value="AB_hydrolase_1"/>
</dbReference>
<organism evidence="7 8">
    <name type="scientific">Lentzea guizhouensis</name>
    <dbReference type="NCBI Taxonomy" id="1586287"/>
    <lineage>
        <taxon>Bacteria</taxon>
        <taxon>Bacillati</taxon>
        <taxon>Actinomycetota</taxon>
        <taxon>Actinomycetes</taxon>
        <taxon>Pseudonocardiales</taxon>
        <taxon>Pseudonocardiaceae</taxon>
        <taxon>Lentzea</taxon>
    </lineage>
</organism>
<dbReference type="GO" id="GO:0016787">
    <property type="term" value="F:hydrolase activity"/>
    <property type="evidence" value="ECO:0007669"/>
    <property type="project" value="UniProtKB-KW"/>
</dbReference>
<dbReference type="InterPro" id="IPR013595">
    <property type="entry name" value="Pept_S33_TAP-like_C"/>
</dbReference>
<sequence>MRALVLGSVAAFVVALAPPVQAVPEPPAIAWQACGPEHPGFECAEVAVPLDHDHPRGATTTLALTRLPATDQARRIGSLLFNPGGPGASGLDYTWAWGTRMSAGLQGRFDVVGFDPRGIGRSDPLRCFTSEQERTDHLADLPLFPYTPAMERPFFDKYRALAHKCDKPIARHMSTADVARDMDLLRRALGDRKLTFFGHSYGSYIGTTYANLFPHNIRALAIDGVLDPQRYSSGRQIVSDRVAGREVLDEFFRLCDEARCPLGPNSKQRYEALLTAARAKPIQLGTEVWTYDQVVGYARLTGYASELWTVIAATLDDLADAAVHPAVAAAVVAPYDNMFDANLGNMCADIEFPREFHTYRAVGRYAEAGSEFGPYWWWTNSACADWPTNEDRYTGPWNARTSAPVLVVGGYFDGATDYRGAQAVAGQLPSSRLLSYAGWGHISWRRSQCAADHIYAYLLSGTLPAPGTVCPANPNPFATPASQLVTDDFRRYTHPTTAR</sequence>
<evidence type="ECO:0000259" key="5">
    <source>
        <dbReference type="Pfam" id="PF00561"/>
    </source>
</evidence>
<evidence type="ECO:0000256" key="4">
    <source>
        <dbReference type="SAM" id="SignalP"/>
    </source>
</evidence>
<dbReference type="Pfam" id="PF08386">
    <property type="entry name" value="Abhydrolase_4"/>
    <property type="match status" value="1"/>
</dbReference>
<dbReference type="KEGG" id="led:BBK82_40180"/>
<evidence type="ECO:0000259" key="6">
    <source>
        <dbReference type="Pfam" id="PF08386"/>
    </source>
</evidence>
<dbReference type="Pfam" id="PF00561">
    <property type="entry name" value="Abhydrolase_1"/>
    <property type="match status" value="1"/>
</dbReference>
<keyword evidence="8" id="KW-1185">Reference proteome</keyword>
<dbReference type="InterPro" id="IPR029058">
    <property type="entry name" value="AB_hydrolase_fold"/>
</dbReference>
<dbReference type="EMBL" id="CP016793">
    <property type="protein sequence ID" value="ANZ41269.1"/>
    <property type="molecule type" value="Genomic_DNA"/>
</dbReference>
<dbReference type="RefSeq" id="WP_065919605.1">
    <property type="nucleotide sequence ID" value="NZ_CP016793.1"/>
</dbReference>
<feature type="domain" description="Peptidase S33 tripeptidyl aminopeptidase-like C-terminal" evidence="6">
    <location>
        <begin position="372"/>
        <end position="470"/>
    </location>
</feature>
<comment type="similarity">
    <text evidence="1">Belongs to the peptidase S33 family.</text>
</comment>
<dbReference type="PANTHER" id="PTHR43248:SF29">
    <property type="entry name" value="TRIPEPTIDYL AMINOPEPTIDASE"/>
    <property type="match status" value="1"/>
</dbReference>
<dbReference type="STRING" id="1586287.BBK82_40180"/>
<feature type="signal peptide" evidence="4">
    <location>
        <begin position="1"/>
        <end position="22"/>
    </location>
</feature>
<dbReference type="Proteomes" id="UP000093053">
    <property type="component" value="Chromosome"/>
</dbReference>
<proteinExistence type="inferred from homology"/>
<protein>
    <recommendedName>
        <fullName evidence="9">AB hydrolase-1 domain-containing protein</fullName>
    </recommendedName>
</protein>
<accession>A0A1B2HU51</accession>
<reference evidence="7 8" key="1">
    <citation type="submission" date="2016-07" db="EMBL/GenBank/DDBJ databases">
        <title>Complete genome sequence of the Lentzea guizhouensis DHS C013.</title>
        <authorList>
            <person name="Cao C."/>
        </authorList>
    </citation>
    <scope>NUCLEOTIDE SEQUENCE [LARGE SCALE GENOMIC DNA]</scope>
    <source>
        <strain evidence="7 8">DHS C013</strain>
    </source>
</reference>
<feature type="domain" description="AB hydrolase-1" evidence="5">
    <location>
        <begin position="79"/>
        <end position="225"/>
    </location>
</feature>
<name>A0A1B2HU51_9PSEU</name>
<dbReference type="AlphaFoldDB" id="A0A1B2HU51"/>
<dbReference type="OrthoDB" id="4006962at2"/>
<dbReference type="InterPro" id="IPR051601">
    <property type="entry name" value="Serine_prot/Carboxylest_S33"/>
</dbReference>
<evidence type="ECO:0000313" key="8">
    <source>
        <dbReference type="Proteomes" id="UP000093053"/>
    </source>
</evidence>
<dbReference type="Gene3D" id="3.40.50.1820">
    <property type="entry name" value="alpha/beta hydrolase"/>
    <property type="match status" value="1"/>
</dbReference>